<accession>A0ABZ2Q4G8</accession>
<proteinExistence type="predicted"/>
<evidence type="ECO:0000256" key="1">
    <source>
        <dbReference type="SAM" id="MobiDB-lite"/>
    </source>
</evidence>
<keyword evidence="3" id="KW-1185">Reference proteome</keyword>
<dbReference type="Proteomes" id="UP001493153">
    <property type="component" value="Chromosome"/>
</dbReference>
<evidence type="ECO:0000313" key="3">
    <source>
        <dbReference type="Proteomes" id="UP001493153"/>
    </source>
</evidence>
<reference evidence="2 3" key="1">
    <citation type="submission" date="2020-09" db="EMBL/GenBank/DDBJ databases">
        <title>Genome sequences of Mycetohabitans spp.</title>
        <authorList>
            <person name="Carter M.E."/>
            <person name="Carpenter S.C.D."/>
            <person name="Bogdanove A.J."/>
        </authorList>
    </citation>
    <scope>NUCLEOTIDE SEQUENCE [LARGE SCALE GENOMIC DNA]</scope>
    <source>
        <strain evidence="2 3">B12</strain>
    </source>
</reference>
<feature type="region of interest" description="Disordered" evidence="1">
    <location>
        <begin position="31"/>
        <end position="65"/>
    </location>
</feature>
<evidence type="ECO:0008006" key="4">
    <source>
        <dbReference type="Google" id="ProtNLM"/>
    </source>
</evidence>
<sequence length="65" mass="7215">MTLATRCPRCGTVYRLVAGQLKLHHTIAARRDTARRGARHARHPIINPAASARPERPTPPSQEKP</sequence>
<dbReference type="EMBL" id="CP062176">
    <property type="protein sequence ID" value="WXK40201.1"/>
    <property type="molecule type" value="Genomic_DNA"/>
</dbReference>
<gene>
    <name evidence="2" type="ORF">IHE29_13375</name>
</gene>
<protein>
    <recommendedName>
        <fullName evidence="4">Transposase</fullName>
    </recommendedName>
</protein>
<evidence type="ECO:0000313" key="2">
    <source>
        <dbReference type="EMBL" id="WXK40201.1"/>
    </source>
</evidence>
<organism evidence="2 3">
    <name type="scientific">Mycetohabitans rhizoxinica</name>
    <dbReference type="NCBI Taxonomy" id="412963"/>
    <lineage>
        <taxon>Bacteria</taxon>
        <taxon>Pseudomonadati</taxon>
        <taxon>Pseudomonadota</taxon>
        <taxon>Betaproteobacteria</taxon>
        <taxon>Burkholderiales</taxon>
        <taxon>Burkholderiaceae</taxon>
        <taxon>Mycetohabitans</taxon>
    </lineage>
</organism>
<name>A0ABZ2Q4G8_9BURK</name>